<dbReference type="GO" id="GO:0005886">
    <property type="term" value="C:plasma membrane"/>
    <property type="evidence" value="ECO:0007669"/>
    <property type="project" value="TreeGrafter"/>
</dbReference>
<comment type="subcellular location">
    <subcellularLocation>
        <location evidence="1">Membrane</location>
        <topology evidence="1">Multi-pass membrane protein</topology>
    </subcellularLocation>
</comment>
<dbReference type="RefSeq" id="WP_136487807.1">
    <property type="nucleotide sequence ID" value="NZ_CP076643.1"/>
</dbReference>
<dbReference type="Pfam" id="PF01957">
    <property type="entry name" value="NfeD"/>
    <property type="match status" value="1"/>
</dbReference>
<dbReference type="InterPro" id="IPR052165">
    <property type="entry name" value="Membrane_assoc_protease"/>
</dbReference>
<organism evidence="7 8">
    <name type="scientific">Vibrio ostreae</name>
    <dbReference type="NCBI Taxonomy" id="2841925"/>
    <lineage>
        <taxon>Bacteria</taxon>
        <taxon>Pseudomonadati</taxon>
        <taxon>Pseudomonadota</taxon>
        <taxon>Gammaproteobacteria</taxon>
        <taxon>Vibrionales</taxon>
        <taxon>Vibrionaceae</taxon>
        <taxon>Vibrio</taxon>
    </lineage>
</organism>
<dbReference type="InterPro" id="IPR012340">
    <property type="entry name" value="NA-bd_OB-fold"/>
</dbReference>
<protein>
    <submittedName>
        <fullName evidence="7">NfeD family protein</fullName>
    </submittedName>
</protein>
<keyword evidence="3 5" id="KW-1133">Transmembrane helix</keyword>
<feature type="transmembrane region" description="Helical" evidence="5">
    <location>
        <begin position="12"/>
        <end position="45"/>
    </location>
</feature>
<dbReference type="InterPro" id="IPR002810">
    <property type="entry name" value="NfeD-like_C"/>
</dbReference>
<dbReference type="Gene3D" id="2.40.50.140">
    <property type="entry name" value="Nucleic acid-binding proteins"/>
    <property type="match status" value="1"/>
</dbReference>
<evidence type="ECO:0000313" key="8">
    <source>
        <dbReference type="Proteomes" id="UP000694232"/>
    </source>
</evidence>
<accession>A0A975U9Y8</accession>
<dbReference type="AlphaFoldDB" id="A0A975U9Y8"/>
<dbReference type="Proteomes" id="UP000694232">
    <property type="component" value="Chromosome 1"/>
</dbReference>
<dbReference type="EMBL" id="CP076643">
    <property type="protein sequence ID" value="QXO16649.1"/>
    <property type="molecule type" value="Genomic_DNA"/>
</dbReference>
<evidence type="ECO:0000256" key="5">
    <source>
        <dbReference type="SAM" id="Phobius"/>
    </source>
</evidence>
<evidence type="ECO:0000313" key="7">
    <source>
        <dbReference type="EMBL" id="QXO16649.1"/>
    </source>
</evidence>
<evidence type="ECO:0000259" key="6">
    <source>
        <dbReference type="Pfam" id="PF01957"/>
    </source>
</evidence>
<keyword evidence="2 5" id="KW-0812">Transmembrane</keyword>
<gene>
    <name evidence="7" type="ORF">KNV97_14290</name>
</gene>
<reference evidence="7" key="1">
    <citation type="submission" date="2021-06" db="EMBL/GenBank/DDBJ databases">
        <title>Vibrio nov. sp., novel gut bacterium isolated from Yellow Sea oyster.</title>
        <authorList>
            <person name="Muhammad N."/>
            <person name="Nguyen T.H."/>
            <person name="Lee Y.-J."/>
            <person name="Ko J."/>
            <person name="Kim S.-G."/>
        </authorList>
    </citation>
    <scope>NUCLEOTIDE SEQUENCE</scope>
    <source>
        <strain evidence="7">OG9-811</strain>
    </source>
</reference>
<proteinExistence type="predicted"/>
<feature type="transmembrane region" description="Helical" evidence="5">
    <location>
        <begin position="51"/>
        <end position="72"/>
    </location>
</feature>
<evidence type="ECO:0000256" key="1">
    <source>
        <dbReference type="ARBA" id="ARBA00004141"/>
    </source>
</evidence>
<name>A0A975U9Y8_9VIBR</name>
<feature type="domain" description="NfeD-like C-terminal" evidence="6">
    <location>
        <begin position="93"/>
        <end position="147"/>
    </location>
</feature>
<dbReference type="PANTHER" id="PTHR33507:SF3">
    <property type="entry name" value="INNER MEMBRANE PROTEIN YBBJ"/>
    <property type="match status" value="1"/>
</dbReference>
<keyword evidence="8" id="KW-1185">Reference proteome</keyword>
<dbReference type="PANTHER" id="PTHR33507">
    <property type="entry name" value="INNER MEMBRANE PROTEIN YBBJ"/>
    <property type="match status" value="1"/>
</dbReference>
<sequence length="159" mass="17898">MIDWLTQFNHWHWLGLGLALLATELLGMAGYCLWLGLSALLVAGLMLGIPLSWQLQWCSFAAFSLVTTWLWWRRQLTHDKRSDASRTLNQKQKQLIGRSATVAEDVPVGQFRLQIGDSTWIAECDTPLSAGQRVEVIAVDGTVLKVRLQHVSLHQPADH</sequence>
<dbReference type="SUPFAM" id="SSF141322">
    <property type="entry name" value="NfeD domain-like"/>
    <property type="match status" value="1"/>
</dbReference>
<dbReference type="KEGG" id="vos:KNV97_14290"/>
<evidence type="ECO:0000256" key="4">
    <source>
        <dbReference type="ARBA" id="ARBA00023136"/>
    </source>
</evidence>
<evidence type="ECO:0000256" key="2">
    <source>
        <dbReference type="ARBA" id="ARBA00022692"/>
    </source>
</evidence>
<evidence type="ECO:0000256" key="3">
    <source>
        <dbReference type="ARBA" id="ARBA00022989"/>
    </source>
</evidence>
<keyword evidence="4 5" id="KW-0472">Membrane</keyword>